<sequence>MPEALSHSSDQLSRRSSVLLNGILHWILELSEVKFMHTFHLGNESFGKIELPSNSADISLVDNKHILLFKSKESLAAGFWSPPFEHLIIVKKLLYDPVTQQMKNTTIDESSCNANVRSYMETLVPIPSEEGKEDRVYQMKET</sequence>
<accession>A0AAD7PCW6</accession>
<proteinExistence type="predicted"/>
<dbReference type="KEGG" id="qsa:O6P43_027077"/>
<protein>
    <submittedName>
        <fullName evidence="1">Uncharacterized protein</fullName>
    </submittedName>
</protein>
<dbReference type="AlphaFoldDB" id="A0AAD7PCW6"/>
<name>A0AAD7PCW6_QUISA</name>
<dbReference type="EMBL" id="JARAOO010000011">
    <property type="protein sequence ID" value="KAJ7950968.1"/>
    <property type="molecule type" value="Genomic_DNA"/>
</dbReference>
<evidence type="ECO:0000313" key="2">
    <source>
        <dbReference type="Proteomes" id="UP001163823"/>
    </source>
</evidence>
<comment type="caution">
    <text evidence="1">The sequence shown here is derived from an EMBL/GenBank/DDBJ whole genome shotgun (WGS) entry which is preliminary data.</text>
</comment>
<organism evidence="1 2">
    <name type="scientific">Quillaja saponaria</name>
    <name type="common">Soap bark tree</name>
    <dbReference type="NCBI Taxonomy" id="32244"/>
    <lineage>
        <taxon>Eukaryota</taxon>
        <taxon>Viridiplantae</taxon>
        <taxon>Streptophyta</taxon>
        <taxon>Embryophyta</taxon>
        <taxon>Tracheophyta</taxon>
        <taxon>Spermatophyta</taxon>
        <taxon>Magnoliopsida</taxon>
        <taxon>eudicotyledons</taxon>
        <taxon>Gunneridae</taxon>
        <taxon>Pentapetalae</taxon>
        <taxon>rosids</taxon>
        <taxon>fabids</taxon>
        <taxon>Fabales</taxon>
        <taxon>Quillajaceae</taxon>
        <taxon>Quillaja</taxon>
    </lineage>
</organism>
<dbReference type="Proteomes" id="UP001163823">
    <property type="component" value="Chromosome 11"/>
</dbReference>
<keyword evidence="2" id="KW-1185">Reference proteome</keyword>
<gene>
    <name evidence="1" type="ORF">O6P43_027077</name>
</gene>
<reference evidence="1" key="1">
    <citation type="journal article" date="2023" name="Science">
        <title>Elucidation of the pathway for biosynthesis of saponin adjuvants from the soapbark tree.</title>
        <authorList>
            <person name="Reed J."/>
            <person name="Orme A."/>
            <person name="El-Demerdash A."/>
            <person name="Owen C."/>
            <person name="Martin L.B.B."/>
            <person name="Misra R.C."/>
            <person name="Kikuchi S."/>
            <person name="Rejzek M."/>
            <person name="Martin A.C."/>
            <person name="Harkess A."/>
            <person name="Leebens-Mack J."/>
            <person name="Louveau T."/>
            <person name="Stephenson M.J."/>
            <person name="Osbourn A."/>
        </authorList>
    </citation>
    <scope>NUCLEOTIDE SEQUENCE</scope>
    <source>
        <strain evidence="1">S10</strain>
    </source>
</reference>
<evidence type="ECO:0000313" key="1">
    <source>
        <dbReference type="EMBL" id="KAJ7950968.1"/>
    </source>
</evidence>